<name>A0AAD1RPE5_PELCU</name>
<evidence type="ECO:0000313" key="2">
    <source>
        <dbReference type="EMBL" id="CAH2275634.1"/>
    </source>
</evidence>
<sequence length="334" mass="36262">MLGMTHSQIPCQGNIFSSSCRYFLGTTSCLVVVGAVPESTCSTMWYRNLFSRLTSGHPVPIGPEGRVRDYLPPKLGRGIPGLGEAAVHWTGFAGPPRNFKYPGGDLPGLVIKESVAFFIAKGSAQVKGNKGIGDLLYIQGICLLVIKRIGDLPGLVIKESVAFFIAKGSAWVSNKGIGDLLYRQGICLGPIMFSWIDKVIPQPPETPRRAPSDAQQGDPEKCDEKVTCMKKKASDQPAEVKPKEDSQESERSSGGVLSWLAQGLGKVVPQPVESPVLTHSSKVCAEQVRDCLCVKPWSHPENILCSMYASQPHSLVSVCFLETLALLTFFFFCF</sequence>
<organism evidence="2 3">
    <name type="scientific">Pelobates cultripes</name>
    <name type="common">Western spadefoot toad</name>
    <dbReference type="NCBI Taxonomy" id="61616"/>
    <lineage>
        <taxon>Eukaryota</taxon>
        <taxon>Metazoa</taxon>
        <taxon>Chordata</taxon>
        <taxon>Craniata</taxon>
        <taxon>Vertebrata</taxon>
        <taxon>Euteleostomi</taxon>
        <taxon>Amphibia</taxon>
        <taxon>Batrachia</taxon>
        <taxon>Anura</taxon>
        <taxon>Pelobatoidea</taxon>
        <taxon>Pelobatidae</taxon>
        <taxon>Pelobates</taxon>
    </lineage>
</organism>
<proteinExistence type="predicted"/>
<keyword evidence="3" id="KW-1185">Reference proteome</keyword>
<dbReference type="AlphaFoldDB" id="A0AAD1RPE5"/>
<evidence type="ECO:0000256" key="1">
    <source>
        <dbReference type="SAM" id="MobiDB-lite"/>
    </source>
</evidence>
<evidence type="ECO:0000313" key="3">
    <source>
        <dbReference type="Proteomes" id="UP001295444"/>
    </source>
</evidence>
<feature type="region of interest" description="Disordered" evidence="1">
    <location>
        <begin position="202"/>
        <end position="252"/>
    </location>
</feature>
<gene>
    <name evidence="2" type="ORF">PECUL_23A040567</name>
</gene>
<accession>A0AAD1RPE5</accession>
<reference evidence="2" key="1">
    <citation type="submission" date="2022-03" db="EMBL/GenBank/DDBJ databases">
        <authorList>
            <person name="Alioto T."/>
            <person name="Alioto T."/>
            <person name="Gomez Garrido J."/>
        </authorList>
    </citation>
    <scope>NUCLEOTIDE SEQUENCE</scope>
</reference>
<protein>
    <submittedName>
        <fullName evidence="2">Uncharacterized protein</fullName>
    </submittedName>
</protein>
<feature type="compositionally biased region" description="Basic and acidic residues" evidence="1">
    <location>
        <begin position="218"/>
        <end position="251"/>
    </location>
</feature>
<dbReference type="Proteomes" id="UP001295444">
    <property type="component" value="Chromosome 03"/>
</dbReference>
<dbReference type="EMBL" id="OW240914">
    <property type="protein sequence ID" value="CAH2275634.1"/>
    <property type="molecule type" value="Genomic_DNA"/>
</dbReference>